<evidence type="ECO:0000313" key="2">
    <source>
        <dbReference type="EMBL" id="NYT28667.1"/>
    </source>
</evidence>
<organism evidence="2 3">
    <name type="scientific">Candidatus Thiodubiliella endoseptemdiera</name>
    <dbReference type="NCBI Taxonomy" id="2738886"/>
    <lineage>
        <taxon>Bacteria</taxon>
        <taxon>Pseudomonadati</taxon>
        <taxon>Pseudomonadota</taxon>
        <taxon>Gammaproteobacteria</taxon>
        <taxon>Candidatus Pseudothioglobaceae</taxon>
        <taxon>Candidatus Thiodubiliella</taxon>
    </lineage>
</organism>
<accession>A0A853F5L4</accession>
<keyword evidence="1" id="KW-0812">Transmembrane</keyword>
<keyword evidence="1" id="KW-1133">Transmembrane helix</keyword>
<name>A0A853F5L4_9GAMM</name>
<proteinExistence type="predicted"/>
<protein>
    <submittedName>
        <fullName evidence="2">Uncharacterized protein</fullName>
    </submittedName>
</protein>
<evidence type="ECO:0000313" key="3">
    <source>
        <dbReference type="Proteomes" id="UP000568751"/>
    </source>
</evidence>
<dbReference type="EMBL" id="JACCHT010000010">
    <property type="protein sequence ID" value="NYT28667.1"/>
    <property type="molecule type" value="Genomic_DNA"/>
</dbReference>
<gene>
    <name evidence="2" type="ORF">H0A76_12930</name>
</gene>
<dbReference type="Proteomes" id="UP000568751">
    <property type="component" value="Unassembled WGS sequence"/>
</dbReference>
<sequence length="54" mass="5929">MIFVAVFRWVLFYHVGGFGLIYARSHYDYPKRCCGTTATDAATALSLGDAGLPQ</sequence>
<evidence type="ECO:0000256" key="1">
    <source>
        <dbReference type="SAM" id="Phobius"/>
    </source>
</evidence>
<reference evidence="2 3" key="1">
    <citation type="submission" date="2020-05" db="EMBL/GenBank/DDBJ databases">
        <title>Horizontal transmission and recombination maintain forever young bacterial symbiont genomes.</title>
        <authorList>
            <person name="Russell S.L."/>
            <person name="Pepper-Tunick E."/>
            <person name="Svedberg J."/>
            <person name="Byrne A."/>
            <person name="Ruelas Castillo J."/>
            <person name="Vollmers C."/>
            <person name="Beinart R.A."/>
            <person name="Corbett-Detig R."/>
        </authorList>
    </citation>
    <scope>NUCLEOTIDE SEQUENCE [LARGE SCALE GENOMIC DNA]</scope>
    <source>
        <strain evidence="2">455</strain>
    </source>
</reference>
<comment type="caution">
    <text evidence="2">The sequence shown here is derived from an EMBL/GenBank/DDBJ whole genome shotgun (WGS) entry which is preliminary data.</text>
</comment>
<feature type="transmembrane region" description="Helical" evidence="1">
    <location>
        <begin position="6"/>
        <end position="23"/>
    </location>
</feature>
<dbReference type="AlphaFoldDB" id="A0A853F5L4"/>
<keyword evidence="1" id="KW-0472">Membrane</keyword>